<keyword evidence="5 7" id="KW-0040">ANK repeat</keyword>
<keyword evidence="8" id="KW-0012">Acyltransferase</keyword>
<dbReference type="InterPro" id="IPR002110">
    <property type="entry name" value="Ankyrin_rpt"/>
</dbReference>
<comment type="caution">
    <text evidence="10">The sequence shown here is derived from an EMBL/GenBank/DDBJ whole genome shotgun (WGS) entry which is preliminary data.</text>
</comment>
<dbReference type="PROSITE" id="PS50297">
    <property type="entry name" value="ANK_REP_REGION"/>
    <property type="match status" value="2"/>
</dbReference>
<proteinExistence type="inferred from homology"/>
<dbReference type="InterPro" id="IPR001594">
    <property type="entry name" value="Palmitoyltrfase_DHHC"/>
</dbReference>
<evidence type="ECO:0000313" key="11">
    <source>
        <dbReference type="Proteomes" id="UP000186817"/>
    </source>
</evidence>
<feature type="transmembrane region" description="Helical" evidence="8">
    <location>
        <begin position="532"/>
        <end position="555"/>
    </location>
</feature>
<evidence type="ECO:0000256" key="2">
    <source>
        <dbReference type="ARBA" id="ARBA00022692"/>
    </source>
</evidence>
<dbReference type="InterPro" id="IPR036770">
    <property type="entry name" value="Ankyrin_rpt-contain_sf"/>
</dbReference>
<dbReference type="Gene3D" id="1.25.40.20">
    <property type="entry name" value="Ankyrin repeat-containing domain"/>
    <property type="match status" value="1"/>
</dbReference>
<reference evidence="10 11" key="1">
    <citation type="submission" date="2016-02" db="EMBL/GenBank/DDBJ databases">
        <title>Genome analysis of coral dinoflagellate symbionts highlights evolutionary adaptations to a symbiotic lifestyle.</title>
        <authorList>
            <person name="Aranda M."/>
            <person name="Li Y."/>
            <person name="Liew Y.J."/>
            <person name="Baumgarten S."/>
            <person name="Simakov O."/>
            <person name="Wilson M."/>
            <person name="Piel J."/>
            <person name="Ashoor H."/>
            <person name="Bougouffa S."/>
            <person name="Bajic V.B."/>
            <person name="Ryu T."/>
            <person name="Ravasi T."/>
            <person name="Bayer T."/>
            <person name="Micklem G."/>
            <person name="Kim H."/>
            <person name="Bhak J."/>
            <person name="Lajeunesse T.C."/>
            <person name="Voolstra C.R."/>
        </authorList>
    </citation>
    <scope>NUCLEOTIDE SEQUENCE [LARGE SCALE GENOMIC DNA]</scope>
    <source>
        <strain evidence="10 11">CCMP2467</strain>
    </source>
</reference>
<feature type="transmembrane region" description="Helical" evidence="8">
    <location>
        <begin position="586"/>
        <end position="607"/>
    </location>
</feature>
<feature type="transmembrane region" description="Helical" evidence="8">
    <location>
        <begin position="303"/>
        <end position="321"/>
    </location>
</feature>
<dbReference type="PROSITE" id="PS50216">
    <property type="entry name" value="DHHC"/>
    <property type="match status" value="1"/>
</dbReference>
<dbReference type="Proteomes" id="UP000186817">
    <property type="component" value="Unassembled WGS sequence"/>
</dbReference>
<comment type="similarity">
    <text evidence="8">Belongs to the DHHC palmitoyltransferase family.</text>
</comment>
<evidence type="ECO:0000256" key="7">
    <source>
        <dbReference type="PROSITE-ProRule" id="PRU00023"/>
    </source>
</evidence>
<comment type="domain">
    <text evidence="8">The DHHC domain is required for palmitoyltransferase activity.</text>
</comment>
<protein>
    <recommendedName>
        <fullName evidence="8">Palmitoyltransferase</fullName>
        <ecNumber evidence="8">2.3.1.225</ecNumber>
    </recommendedName>
</protein>
<accession>A0A1Q9D419</accession>
<feature type="repeat" description="ANK" evidence="7">
    <location>
        <begin position="63"/>
        <end position="95"/>
    </location>
</feature>
<name>A0A1Q9D419_SYMMI</name>
<dbReference type="PROSITE" id="PS50088">
    <property type="entry name" value="ANK_REPEAT"/>
    <property type="match status" value="3"/>
</dbReference>
<evidence type="ECO:0000313" key="10">
    <source>
        <dbReference type="EMBL" id="OLP89876.1"/>
    </source>
</evidence>
<dbReference type="PANTHER" id="PTHR24161:SF17">
    <property type="entry name" value="PALMITOYLTRANSFERASE"/>
    <property type="match status" value="1"/>
</dbReference>
<keyword evidence="3" id="KW-0677">Repeat</keyword>
<comment type="catalytic activity">
    <reaction evidence="8">
        <text>L-cysteinyl-[protein] + hexadecanoyl-CoA = S-hexadecanoyl-L-cysteinyl-[protein] + CoA</text>
        <dbReference type="Rhea" id="RHEA:36683"/>
        <dbReference type="Rhea" id="RHEA-COMP:10131"/>
        <dbReference type="Rhea" id="RHEA-COMP:11032"/>
        <dbReference type="ChEBI" id="CHEBI:29950"/>
        <dbReference type="ChEBI" id="CHEBI:57287"/>
        <dbReference type="ChEBI" id="CHEBI:57379"/>
        <dbReference type="ChEBI" id="CHEBI:74151"/>
        <dbReference type="EC" id="2.3.1.225"/>
    </reaction>
</comment>
<evidence type="ECO:0000256" key="5">
    <source>
        <dbReference type="ARBA" id="ARBA00023043"/>
    </source>
</evidence>
<dbReference type="Pfam" id="PF12796">
    <property type="entry name" value="Ank_2"/>
    <property type="match status" value="1"/>
</dbReference>
<evidence type="ECO:0000256" key="3">
    <source>
        <dbReference type="ARBA" id="ARBA00022737"/>
    </source>
</evidence>
<dbReference type="Pfam" id="PF01529">
    <property type="entry name" value="DHHC"/>
    <property type="match status" value="1"/>
</dbReference>
<dbReference type="OMA" id="RECQSHS"/>
<evidence type="ECO:0000256" key="6">
    <source>
        <dbReference type="ARBA" id="ARBA00023136"/>
    </source>
</evidence>
<keyword evidence="8" id="KW-0808">Transferase</keyword>
<comment type="subcellular location">
    <subcellularLocation>
        <location evidence="1">Membrane</location>
        <topology evidence="1">Multi-pass membrane protein</topology>
    </subcellularLocation>
</comment>
<organism evidence="10 11">
    <name type="scientific">Symbiodinium microadriaticum</name>
    <name type="common">Dinoflagellate</name>
    <name type="synonym">Zooxanthella microadriatica</name>
    <dbReference type="NCBI Taxonomy" id="2951"/>
    <lineage>
        <taxon>Eukaryota</taxon>
        <taxon>Sar</taxon>
        <taxon>Alveolata</taxon>
        <taxon>Dinophyceae</taxon>
        <taxon>Suessiales</taxon>
        <taxon>Symbiodiniaceae</taxon>
        <taxon>Symbiodinium</taxon>
    </lineage>
</organism>
<dbReference type="GO" id="GO:0019706">
    <property type="term" value="F:protein-cysteine S-palmitoyltransferase activity"/>
    <property type="evidence" value="ECO:0007669"/>
    <property type="project" value="UniProtKB-EC"/>
</dbReference>
<dbReference type="SUPFAM" id="SSF48403">
    <property type="entry name" value="Ankyrin repeat"/>
    <property type="match status" value="1"/>
</dbReference>
<sequence length="686" mass="76245">MVNRVVNDGHQLALSMRSYASNPTPCSSGGRYTSVAEAAAQQNTAAVIDMLSQGYEADGQDSDGNTALHYTVLFRLDSLLDPLLERGARPNVGNNSGECAVHWAANSCNVRALDRMTKTNRALLSMRDCDGFTAFIVAAQMDNYLVMEWLYLKGISLEEQDDCGRTALQWACYKGNKKTVHWLLSRSASIAHRDREGMTALHWAVLQGHTQVVEMLMEVGAVGLIDVPDCTGETPIALATRKKNRFLVVAFHKCQIFDFLFGRPHVFQNLMPSAFLLFVAYHIIIFALIIAPGIAAITPEAVTHWSMLMGLSLLLWVQCLFSDPGWLQPRTIPSQSHLLGRDPARTFDVDQPIESQMAHCDSLLQKLSLAGDGDGEAVELPGLRKLELEQNKYNYQRQLLREARRRLEEACGLGNARSPAAGEMQPLITSGMNVGGSPQAQLERATATLHEQERATGDSLRRARVEHLLAEGCGEYLTLVENGDFKQVCVFCRIVRSMRSHHCKEQGRCVERMDHYCPWIDNSVGLGNQRSFLLFIVVLLATIFYFYYTVFLYAFDRVFPDISRGSFSELLEALTNGSLGPELQPILVLTTAALDLFFVLFVGSLVARTTAFMMVNLTTFEFSRRPSHVLQRFRKALVNIMSFWTLDTSGDAAAFLGSPRNGWIAPGKAAGSNLEEGRLAYLPEEP</sequence>
<dbReference type="AlphaFoldDB" id="A0A1Q9D419"/>
<evidence type="ECO:0000256" key="4">
    <source>
        <dbReference type="ARBA" id="ARBA00022989"/>
    </source>
</evidence>
<keyword evidence="2 8" id="KW-0812">Transmembrane</keyword>
<feature type="repeat" description="ANK" evidence="7">
    <location>
        <begin position="163"/>
        <end position="195"/>
    </location>
</feature>
<dbReference type="GO" id="GO:0016020">
    <property type="term" value="C:membrane"/>
    <property type="evidence" value="ECO:0007669"/>
    <property type="project" value="UniProtKB-SubCell"/>
</dbReference>
<dbReference type="SMART" id="SM00248">
    <property type="entry name" value="ANK"/>
    <property type="match status" value="4"/>
</dbReference>
<keyword evidence="6 8" id="KW-0472">Membrane</keyword>
<feature type="domain" description="Palmitoyltransferase DHHC" evidence="9">
    <location>
        <begin position="484"/>
        <end position="623"/>
    </location>
</feature>
<evidence type="ECO:0000259" key="9">
    <source>
        <dbReference type="Pfam" id="PF01529"/>
    </source>
</evidence>
<keyword evidence="4 8" id="KW-1133">Transmembrane helix</keyword>
<evidence type="ECO:0000256" key="1">
    <source>
        <dbReference type="ARBA" id="ARBA00004141"/>
    </source>
</evidence>
<keyword evidence="11" id="KW-1185">Reference proteome</keyword>
<feature type="transmembrane region" description="Helical" evidence="8">
    <location>
        <begin position="274"/>
        <end position="297"/>
    </location>
</feature>
<dbReference type="EC" id="2.3.1.225" evidence="8"/>
<evidence type="ECO:0000256" key="8">
    <source>
        <dbReference type="RuleBase" id="RU079119"/>
    </source>
</evidence>
<gene>
    <name evidence="10" type="primary">PAT23</name>
    <name evidence="10" type="ORF">AK812_SmicGene28634</name>
</gene>
<feature type="repeat" description="ANK" evidence="7">
    <location>
        <begin position="196"/>
        <end position="221"/>
    </location>
</feature>
<dbReference type="EMBL" id="LSRX01000739">
    <property type="protein sequence ID" value="OLP89876.1"/>
    <property type="molecule type" value="Genomic_DNA"/>
</dbReference>
<dbReference type="PANTHER" id="PTHR24161">
    <property type="entry name" value="ANK_REP_REGION DOMAIN-CONTAINING PROTEIN-RELATED"/>
    <property type="match status" value="1"/>
</dbReference>
<dbReference type="OrthoDB" id="331948at2759"/>